<dbReference type="OrthoDB" id="7173315at2"/>
<evidence type="ECO:0000313" key="3">
    <source>
        <dbReference type="EMBL" id="TNM65930.1"/>
    </source>
</evidence>
<dbReference type="Pfam" id="PF05016">
    <property type="entry name" value="ParE_toxin"/>
    <property type="match status" value="1"/>
</dbReference>
<dbReference type="AlphaFoldDB" id="A0A5C4XTN5"/>
<name>A0A5C4XTN5_9HYPH</name>
<dbReference type="InterPro" id="IPR035093">
    <property type="entry name" value="RelE/ParE_toxin_dom_sf"/>
</dbReference>
<organism evidence="3 4">
    <name type="scientific">Aliirhizobium smilacinae</name>
    <dbReference type="NCBI Taxonomy" id="1395944"/>
    <lineage>
        <taxon>Bacteria</taxon>
        <taxon>Pseudomonadati</taxon>
        <taxon>Pseudomonadota</taxon>
        <taxon>Alphaproteobacteria</taxon>
        <taxon>Hyphomicrobiales</taxon>
        <taxon>Rhizobiaceae</taxon>
        <taxon>Aliirhizobium</taxon>
    </lineage>
</organism>
<reference evidence="3 4" key="1">
    <citation type="submission" date="2019-06" db="EMBL/GenBank/DDBJ databases">
        <title>The draft genome of Rhizobium smilacinae PTYR-5.</title>
        <authorList>
            <person name="Liu L."/>
            <person name="Li L."/>
            <person name="Zhang X."/>
        </authorList>
    </citation>
    <scope>NUCLEOTIDE SEQUENCE [LARGE SCALE GENOMIC DNA]</scope>
    <source>
        <strain evidence="3 4">PTYR-5</strain>
    </source>
</reference>
<comment type="caution">
    <text evidence="3">The sequence shown here is derived from an EMBL/GenBank/DDBJ whole genome shotgun (WGS) entry which is preliminary data.</text>
</comment>
<dbReference type="EMBL" id="VDMN01000001">
    <property type="protein sequence ID" value="TNM65930.1"/>
    <property type="molecule type" value="Genomic_DNA"/>
</dbReference>
<sequence length="103" mass="11916">MSVVEVRLRRTAKSDLRGIGRYTREHWSADQAGIYVDQLLDVIEQIGDHPFSGQDVSDIREGYRRRAAGHHLIFYAVMADDSVEIARILNEKVDIRRHLDEQL</sequence>
<proteinExistence type="inferred from homology"/>
<dbReference type="InterPro" id="IPR007712">
    <property type="entry name" value="RelE/ParE_toxin"/>
</dbReference>
<evidence type="ECO:0000313" key="4">
    <source>
        <dbReference type="Proteomes" id="UP000311605"/>
    </source>
</evidence>
<accession>A0A5C4XTN5</accession>
<gene>
    <name evidence="3" type="ORF">FHP24_06805</name>
</gene>
<dbReference type="Proteomes" id="UP000311605">
    <property type="component" value="Unassembled WGS sequence"/>
</dbReference>
<dbReference type="Gene3D" id="3.30.2310.20">
    <property type="entry name" value="RelE-like"/>
    <property type="match status" value="1"/>
</dbReference>
<keyword evidence="1" id="KW-1277">Toxin-antitoxin system</keyword>
<evidence type="ECO:0000256" key="2">
    <source>
        <dbReference type="PIRNR" id="PIRNR029218"/>
    </source>
</evidence>
<keyword evidence="4" id="KW-1185">Reference proteome</keyword>
<dbReference type="InterPro" id="IPR028344">
    <property type="entry name" value="ParE1/4"/>
</dbReference>
<comment type="similarity">
    <text evidence="2">Belongs to the RelE toxin family.</text>
</comment>
<protein>
    <recommendedName>
        <fullName evidence="2">Toxin</fullName>
    </recommendedName>
</protein>
<evidence type="ECO:0000256" key="1">
    <source>
        <dbReference type="ARBA" id="ARBA00022649"/>
    </source>
</evidence>
<dbReference type="PIRSF" id="PIRSF029218">
    <property type="entry name" value="ParE"/>
    <property type="match status" value="1"/>
</dbReference>